<dbReference type="InterPro" id="IPR001310">
    <property type="entry name" value="Histidine_triad_HIT"/>
</dbReference>
<dbReference type="Pfam" id="PF01230">
    <property type="entry name" value="HIT"/>
    <property type="match status" value="1"/>
</dbReference>
<dbReference type="SUPFAM" id="SSF54197">
    <property type="entry name" value="HIT-like"/>
    <property type="match status" value="1"/>
</dbReference>
<comment type="caution">
    <text evidence="5">The sequence shown here is derived from an EMBL/GenBank/DDBJ whole genome shotgun (WGS) entry which is preliminary data.</text>
</comment>
<feature type="active site" description="Tele-AMP-histidine intermediate" evidence="1">
    <location>
        <position position="69"/>
    </location>
</feature>
<evidence type="ECO:0000313" key="6">
    <source>
        <dbReference type="Proteomes" id="UP000032336"/>
    </source>
</evidence>
<dbReference type="Proteomes" id="UP000032336">
    <property type="component" value="Unassembled WGS sequence"/>
</dbReference>
<dbReference type="GO" id="GO:0003824">
    <property type="term" value="F:catalytic activity"/>
    <property type="evidence" value="ECO:0007669"/>
    <property type="project" value="InterPro"/>
</dbReference>
<dbReference type="Gene3D" id="3.30.428.10">
    <property type="entry name" value="HIT-like"/>
    <property type="match status" value="1"/>
</dbReference>
<dbReference type="GO" id="GO:0009117">
    <property type="term" value="P:nucleotide metabolic process"/>
    <property type="evidence" value="ECO:0007669"/>
    <property type="project" value="TreeGrafter"/>
</dbReference>
<evidence type="ECO:0000256" key="1">
    <source>
        <dbReference type="PIRSR" id="PIRSR601310-1"/>
    </source>
</evidence>
<keyword evidence="6" id="KW-1185">Reference proteome</keyword>
<evidence type="ECO:0000313" key="5">
    <source>
        <dbReference type="EMBL" id="KJE75807.1"/>
    </source>
</evidence>
<proteinExistence type="predicted"/>
<protein>
    <submittedName>
        <fullName evidence="5">HIT domain protein</fullName>
    </submittedName>
</protein>
<evidence type="ECO:0000256" key="2">
    <source>
        <dbReference type="PIRSR" id="PIRSR601310-3"/>
    </source>
</evidence>
<feature type="short sequence motif" description="Histidine triad motif" evidence="2 3">
    <location>
        <begin position="67"/>
        <end position="71"/>
    </location>
</feature>
<dbReference type="InterPro" id="IPR011146">
    <property type="entry name" value="HIT-like"/>
</dbReference>
<organism evidence="5 6">
    <name type="scientific">Ferrimicrobium acidiphilum DSM 19497</name>
    <dbReference type="NCBI Taxonomy" id="1121877"/>
    <lineage>
        <taxon>Bacteria</taxon>
        <taxon>Bacillati</taxon>
        <taxon>Actinomycetota</taxon>
        <taxon>Acidimicrobiia</taxon>
        <taxon>Acidimicrobiales</taxon>
        <taxon>Acidimicrobiaceae</taxon>
        <taxon>Ferrimicrobium</taxon>
    </lineage>
</organism>
<gene>
    <name evidence="5" type="ORF">FEAC_24380</name>
</gene>
<reference evidence="5 6" key="1">
    <citation type="submission" date="2015-01" db="EMBL/GenBank/DDBJ databases">
        <title>Draft genome of the acidophilic iron oxidizer Ferrimicrobium acidiphilum strain T23.</title>
        <authorList>
            <person name="Poehlein A."/>
            <person name="Eisen S."/>
            <person name="Schloemann M."/>
            <person name="Johnson B.D."/>
            <person name="Daniel R."/>
            <person name="Muehling M."/>
        </authorList>
    </citation>
    <scope>NUCLEOTIDE SEQUENCE [LARGE SCALE GENOMIC DNA]</scope>
    <source>
        <strain evidence="5 6">T23</strain>
    </source>
</reference>
<evidence type="ECO:0000259" key="4">
    <source>
        <dbReference type="PROSITE" id="PS51084"/>
    </source>
</evidence>
<dbReference type="AlphaFoldDB" id="A0A0D8FU89"/>
<dbReference type="STRING" id="1121877.FEAC_24380"/>
<name>A0A0D8FU89_9ACTN</name>
<dbReference type="PANTHER" id="PTHR46648:SF1">
    <property type="entry name" value="ADENOSINE 5'-MONOPHOSPHORAMIDASE HNT1"/>
    <property type="match status" value="1"/>
</dbReference>
<sequence>MDRAPVFLGHALIVPTAHVEHLLVADPEVVIEVMRRSQEVAIAAMDAYRADGILTVTNTIVSQSVPHLHVHVIARHQGDGGLRGFLWPRKRYSSQEELLEYRDRLRGSLVGRSPYASD</sequence>
<dbReference type="PANTHER" id="PTHR46648">
    <property type="entry name" value="HIT FAMILY PROTEIN 1"/>
    <property type="match status" value="1"/>
</dbReference>
<dbReference type="InterPro" id="IPR036265">
    <property type="entry name" value="HIT-like_sf"/>
</dbReference>
<accession>A0A0D8FU89</accession>
<dbReference type="PROSITE" id="PS51084">
    <property type="entry name" value="HIT_2"/>
    <property type="match status" value="1"/>
</dbReference>
<dbReference type="EMBL" id="JXUW01000028">
    <property type="protein sequence ID" value="KJE75807.1"/>
    <property type="molecule type" value="Genomic_DNA"/>
</dbReference>
<feature type="domain" description="HIT" evidence="4">
    <location>
        <begin position="1"/>
        <end position="82"/>
    </location>
</feature>
<evidence type="ECO:0000256" key="3">
    <source>
        <dbReference type="PROSITE-ProRule" id="PRU00464"/>
    </source>
</evidence>
<dbReference type="eggNOG" id="COG0537">
    <property type="taxonomic scope" value="Bacteria"/>
</dbReference>